<dbReference type="Proteomes" id="UP000594014">
    <property type="component" value="Chromosome"/>
</dbReference>
<protein>
    <submittedName>
        <fullName evidence="1">PIG-L family deacetylase</fullName>
    </submittedName>
</protein>
<sequence length="291" mass="32469">MKLNQPEAVLFIPDGQVQDHALCRTTELCIAAHQDDIEIMAYGPIVSCYGREDRWFTGVVVTDGAGSPRSGVYANYTDEEMKKIRVQEQMEAATIGKYAAQFLLAYPSSFVKDAKNDLVIKELAELIEICNPEVVYTHNFADKHDTHVAVALRVIAAIRMLSKEKRPKKVYSLEVWRGLDWLCDEDKTVFDTSSHRNLAAALLGVYDSQIAGGKRYDLAVLGRRAANATFSADHATDDSDSMSYGLDITPLIENDSLDITDFTVNFILKFKSDVINRIASFTTPNRLDGIF</sequence>
<dbReference type="EMBL" id="CP042469">
    <property type="protein sequence ID" value="QOX61863.1"/>
    <property type="molecule type" value="Genomic_DNA"/>
</dbReference>
<evidence type="ECO:0000313" key="2">
    <source>
        <dbReference type="Proteomes" id="UP000594014"/>
    </source>
</evidence>
<evidence type="ECO:0000313" key="1">
    <source>
        <dbReference type="EMBL" id="QOX61863.1"/>
    </source>
</evidence>
<name>A0ACD1A663_9FIRM</name>
<accession>A0ACD1A663</accession>
<proteinExistence type="predicted"/>
<gene>
    <name evidence="1" type="ORF">FRZ06_00060</name>
</gene>
<reference evidence="1" key="1">
    <citation type="submission" date="2019-08" db="EMBL/GenBank/DDBJ databases">
        <title>Genome sequence of Clostridiales bacterium MT110.</title>
        <authorList>
            <person name="Cao J."/>
        </authorList>
    </citation>
    <scope>NUCLEOTIDE SEQUENCE</scope>
    <source>
        <strain evidence="1">MT110</strain>
    </source>
</reference>
<organism evidence="1 2">
    <name type="scientific">Anoxybacterium hadale</name>
    <dbReference type="NCBI Taxonomy" id="3408580"/>
    <lineage>
        <taxon>Bacteria</taxon>
        <taxon>Bacillati</taxon>
        <taxon>Bacillota</taxon>
        <taxon>Clostridia</taxon>
        <taxon>Peptostreptococcales</taxon>
        <taxon>Anaerovoracaceae</taxon>
        <taxon>Anoxybacterium</taxon>
    </lineage>
</organism>
<keyword evidence="2" id="KW-1185">Reference proteome</keyword>